<organism evidence="2 3">
    <name type="scientific">Aromia moschata</name>
    <dbReference type="NCBI Taxonomy" id="1265417"/>
    <lineage>
        <taxon>Eukaryota</taxon>
        <taxon>Metazoa</taxon>
        <taxon>Ecdysozoa</taxon>
        <taxon>Arthropoda</taxon>
        <taxon>Hexapoda</taxon>
        <taxon>Insecta</taxon>
        <taxon>Pterygota</taxon>
        <taxon>Neoptera</taxon>
        <taxon>Endopterygota</taxon>
        <taxon>Coleoptera</taxon>
        <taxon>Polyphaga</taxon>
        <taxon>Cucujiformia</taxon>
        <taxon>Chrysomeloidea</taxon>
        <taxon>Cerambycidae</taxon>
        <taxon>Cerambycinae</taxon>
        <taxon>Callichromatini</taxon>
        <taxon>Aromia</taxon>
    </lineage>
</organism>
<keyword evidence="3" id="KW-1185">Reference proteome</keyword>
<name>A0AAV8XXM2_9CUCU</name>
<sequence>MFSISKFIVIMCLYNGPAAVDYLQCTENNEHAVNVAGVDGRLWLIRLRGAEELVIFGDGEESSAGVQLFVAARDPLHLNGLQKVPDEVMESLVLRCTLPPKLRAEPPSSKCEFHIREFRILLGIVGIPENALMKIAY</sequence>
<dbReference type="Proteomes" id="UP001162162">
    <property type="component" value="Unassembled WGS sequence"/>
</dbReference>
<evidence type="ECO:0000313" key="2">
    <source>
        <dbReference type="EMBL" id="KAJ8943059.1"/>
    </source>
</evidence>
<feature type="signal peptide" evidence="1">
    <location>
        <begin position="1"/>
        <end position="19"/>
    </location>
</feature>
<evidence type="ECO:0000313" key="3">
    <source>
        <dbReference type="Proteomes" id="UP001162162"/>
    </source>
</evidence>
<keyword evidence="1" id="KW-0732">Signal</keyword>
<protein>
    <submittedName>
        <fullName evidence="2">Uncharacterized protein</fullName>
    </submittedName>
</protein>
<comment type="caution">
    <text evidence="2">The sequence shown here is derived from an EMBL/GenBank/DDBJ whole genome shotgun (WGS) entry which is preliminary data.</text>
</comment>
<gene>
    <name evidence="2" type="ORF">NQ318_015314</name>
</gene>
<dbReference type="AlphaFoldDB" id="A0AAV8XXM2"/>
<proteinExistence type="predicted"/>
<evidence type="ECO:0000256" key="1">
    <source>
        <dbReference type="SAM" id="SignalP"/>
    </source>
</evidence>
<accession>A0AAV8XXM2</accession>
<reference evidence="2" key="1">
    <citation type="journal article" date="2023" name="Insect Mol. Biol.">
        <title>Genome sequencing provides insights into the evolution of gene families encoding plant cell wall-degrading enzymes in longhorned beetles.</title>
        <authorList>
            <person name="Shin N.R."/>
            <person name="Okamura Y."/>
            <person name="Kirsch R."/>
            <person name="Pauchet Y."/>
        </authorList>
    </citation>
    <scope>NUCLEOTIDE SEQUENCE</scope>
    <source>
        <strain evidence="2">AMC_N1</strain>
    </source>
</reference>
<dbReference type="EMBL" id="JAPWTK010000303">
    <property type="protein sequence ID" value="KAJ8943059.1"/>
    <property type="molecule type" value="Genomic_DNA"/>
</dbReference>
<feature type="chain" id="PRO_5043687150" evidence="1">
    <location>
        <begin position="20"/>
        <end position="137"/>
    </location>
</feature>